<dbReference type="KEGG" id="cbar:PATL70BA_1836"/>
<evidence type="ECO:0000313" key="2">
    <source>
        <dbReference type="EMBL" id="VDN47730.1"/>
    </source>
</evidence>
<sequence>MSPTSFQTAPLRVVVDSRNQLYKTNKPIRPITFYKEDCHYCLNGGRRIRTFEAIATDLQSAPFGHSGTPPKTYKIDESRRPDSNR</sequence>
<gene>
    <name evidence="2" type="ORF">PATL70BA_1836</name>
</gene>
<accession>A0A3P7P2K5</accession>
<dbReference type="AlphaFoldDB" id="A0A3P7P2K5"/>
<dbReference type="Proteomes" id="UP000279029">
    <property type="component" value="Chromosome"/>
</dbReference>
<evidence type="ECO:0000256" key="1">
    <source>
        <dbReference type="SAM" id="MobiDB-lite"/>
    </source>
</evidence>
<organism evidence="2 3">
    <name type="scientific">Petrocella atlantisensis</name>
    <dbReference type="NCBI Taxonomy" id="2173034"/>
    <lineage>
        <taxon>Bacteria</taxon>
        <taxon>Bacillati</taxon>
        <taxon>Bacillota</taxon>
        <taxon>Clostridia</taxon>
        <taxon>Lachnospirales</taxon>
        <taxon>Vallitaleaceae</taxon>
        <taxon>Petrocella</taxon>
    </lineage>
</organism>
<proteinExistence type="predicted"/>
<keyword evidence="3" id="KW-1185">Reference proteome</keyword>
<name>A0A3P7P2K5_9FIRM</name>
<reference evidence="2 3" key="1">
    <citation type="submission" date="2018-09" db="EMBL/GenBank/DDBJ databases">
        <authorList>
            <person name="Postec A."/>
        </authorList>
    </citation>
    <scope>NUCLEOTIDE SEQUENCE [LARGE SCALE GENOMIC DNA]</scope>
    <source>
        <strain evidence="2">70B-A</strain>
    </source>
</reference>
<protein>
    <submittedName>
        <fullName evidence="2">Uncharacterized protein</fullName>
    </submittedName>
</protein>
<feature type="region of interest" description="Disordered" evidence="1">
    <location>
        <begin position="60"/>
        <end position="85"/>
    </location>
</feature>
<feature type="compositionally biased region" description="Basic and acidic residues" evidence="1">
    <location>
        <begin position="73"/>
        <end position="85"/>
    </location>
</feature>
<evidence type="ECO:0000313" key="3">
    <source>
        <dbReference type="Proteomes" id="UP000279029"/>
    </source>
</evidence>
<dbReference type="EMBL" id="LR130778">
    <property type="protein sequence ID" value="VDN47730.1"/>
    <property type="molecule type" value="Genomic_DNA"/>
</dbReference>
<dbReference type="AntiFam" id="ANF00020">
    <property type="entry name" value="tRNA translation"/>
</dbReference>